<protein>
    <submittedName>
        <fullName evidence="1">DNA-binding phage protein</fullName>
    </submittedName>
</protein>
<comment type="caution">
    <text evidence="1">The sequence shown here is derived from an EMBL/GenBank/DDBJ whole genome shotgun (WGS) entry which is preliminary data.</text>
</comment>
<dbReference type="Proteomes" id="UP001255601">
    <property type="component" value="Unassembled WGS sequence"/>
</dbReference>
<dbReference type="GO" id="GO:0003677">
    <property type="term" value="F:DNA binding"/>
    <property type="evidence" value="ECO:0007669"/>
    <property type="project" value="UniProtKB-KW"/>
</dbReference>
<evidence type="ECO:0000313" key="2">
    <source>
        <dbReference type="Proteomes" id="UP001255601"/>
    </source>
</evidence>
<sequence>MSKEPDARLINFTNFEAADYLDSEEAIAEYLAAAKADENPQVYMSALKDAAQARHRMSQGE</sequence>
<dbReference type="Pfam" id="PF21716">
    <property type="entry name" value="dnstrm_HI1420"/>
    <property type="match status" value="1"/>
</dbReference>
<gene>
    <name evidence="1" type="ORF">QE369_001206</name>
</gene>
<name>A0AAJ2BBS3_9HYPH</name>
<evidence type="ECO:0000313" key="1">
    <source>
        <dbReference type="EMBL" id="MDR6101028.1"/>
    </source>
</evidence>
<proteinExistence type="predicted"/>
<dbReference type="RefSeq" id="WP_309769974.1">
    <property type="nucleotide sequence ID" value="NZ_JAVIZC010000001.1"/>
</dbReference>
<dbReference type="AlphaFoldDB" id="A0AAJ2BBS3"/>
<accession>A0AAJ2BBS3</accession>
<dbReference type="EMBL" id="JAVIZC010000001">
    <property type="protein sequence ID" value="MDR6101028.1"/>
    <property type="molecule type" value="Genomic_DNA"/>
</dbReference>
<reference evidence="1" key="1">
    <citation type="submission" date="2023-08" db="EMBL/GenBank/DDBJ databases">
        <title>Functional and genomic diversity of the sorghum phyllosphere microbiome.</title>
        <authorList>
            <person name="Shade A."/>
        </authorList>
    </citation>
    <scope>NUCLEOTIDE SEQUENCE</scope>
    <source>
        <strain evidence="1">SORGH_AS_0974</strain>
    </source>
</reference>
<keyword evidence="1" id="KW-0238">DNA-binding</keyword>
<dbReference type="InterPro" id="IPR014057">
    <property type="entry name" value="HI1420"/>
</dbReference>
<organism evidence="1 2">
    <name type="scientific">Agrobacterium larrymoorei</name>
    <dbReference type="NCBI Taxonomy" id="160699"/>
    <lineage>
        <taxon>Bacteria</taxon>
        <taxon>Pseudomonadati</taxon>
        <taxon>Pseudomonadota</taxon>
        <taxon>Alphaproteobacteria</taxon>
        <taxon>Hyphomicrobiales</taxon>
        <taxon>Rhizobiaceae</taxon>
        <taxon>Rhizobium/Agrobacterium group</taxon>
        <taxon>Agrobacterium</taxon>
    </lineage>
</organism>